<evidence type="ECO:0000313" key="3">
    <source>
        <dbReference type="EMBL" id="NLP83901.1"/>
    </source>
</evidence>
<name>A0ABX1KET8_9MICO</name>
<feature type="region of interest" description="Disordered" evidence="1">
    <location>
        <begin position="1"/>
        <end position="42"/>
    </location>
</feature>
<dbReference type="Gene3D" id="3.90.550.10">
    <property type="entry name" value="Spore Coat Polysaccharide Biosynthesis Protein SpsA, Chain A"/>
    <property type="match status" value="1"/>
</dbReference>
<feature type="transmembrane region" description="Helical" evidence="2">
    <location>
        <begin position="617"/>
        <end position="636"/>
    </location>
</feature>
<keyword evidence="2" id="KW-0812">Transmembrane</keyword>
<dbReference type="Proteomes" id="UP001429745">
    <property type="component" value="Unassembled WGS sequence"/>
</dbReference>
<feature type="compositionally biased region" description="Low complexity" evidence="1">
    <location>
        <begin position="1"/>
        <end position="26"/>
    </location>
</feature>
<keyword evidence="2" id="KW-0472">Membrane</keyword>
<feature type="transmembrane region" description="Helical" evidence="2">
    <location>
        <begin position="309"/>
        <end position="328"/>
    </location>
</feature>
<organism evidence="3 4">
    <name type="scientific">Microbacterium salsuginis</name>
    <dbReference type="NCBI Taxonomy" id="2722803"/>
    <lineage>
        <taxon>Bacteria</taxon>
        <taxon>Bacillati</taxon>
        <taxon>Actinomycetota</taxon>
        <taxon>Actinomycetes</taxon>
        <taxon>Micrococcales</taxon>
        <taxon>Microbacteriaceae</taxon>
        <taxon>Microbacterium</taxon>
    </lineage>
</organism>
<evidence type="ECO:0000256" key="2">
    <source>
        <dbReference type="SAM" id="Phobius"/>
    </source>
</evidence>
<feature type="transmembrane region" description="Helical" evidence="2">
    <location>
        <begin position="777"/>
        <end position="798"/>
    </location>
</feature>
<feature type="transmembrane region" description="Helical" evidence="2">
    <location>
        <begin position="415"/>
        <end position="440"/>
    </location>
</feature>
<feature type="transmembrane region" description="Helical" evidence="2">
    <location>
        <begin position="689"/>
        <end position="708"/>
    </location>
</feature>
<feature type="transmembrane region" description="Helical" evidence="2">
    <location>
        <begin position="268"/>
        <end position="288"/>
    </location>
</feature>
<accession>A0ABX1KET8</accession>
<gene>
    <name evidence="3" type="ORF">HF576_08580</name>
</gene>
<feature type="transmembrane region" description="Helical" evidence="2">
    <location>
        <begin position="348"/>
        <end position="364"/>
    </location>
</feature>
<reference evidence="3 4" key="1">
    <citation type="submission" date="2020-04" db="EMBL/GenBank/DDBJ databases">
        <title>CFH 90308 Microbacterium sp.</title>
        <authorList>
            <person name="Nie G."/>
            <person name="Ming H."/>
            <person name="Xia T."/>
        </authorList>
    </citation>
    <scope>NUCLEOTIDE SEQUENCE [LARGE SCALE GENOMIC DNA]</scope>
    <source>
        <strain evidence="3 4">CFH 90308</strain>
    </source>
</reference>
<keyword evidence="2" id="KW-1133">Transmembrane helix</keyword>
<dbReference type="Pfam" id="PF13641">
    <property type="entry name" value="Glyco_tranf_2_3"/>
    <property type="match status" value="1"/>
</dbReference>
<proteinExistence type="predicted"/>
<feature type="transmembrane region" description="Helical" evidence="2">
    <location>
        <begin position="715"/>
        <end position="738"/>
    </location>
</feature>
<feature type="transmembrane region" description="Helical" evidence="2">
    <location>
        <begin position="549"/>
        <end position="565"/>
    </location>
</feature>
<dbReference type="InterPro" id="IPR029044">
    <property type="entry name" value="Nucleotide-diphossugar_trans"/>
</dbReference>
<feature type="transmembrane region" description="Helical" evidence="2">
    <location>
        <begin position="495"/>
        <end position="515"/>
    </location>
</feature>
<feature type="transmembrane region" description="Helical" evidence="2">
    <location>
        <begin position="744"/>
        <end position="765"/>
    </location>
</feature>
<evidence type="ECO:0000313" key="4">
    <source>
        <dbReference type="Proteomes" id="UP001429745"/>
    </source>
</evidence>
<dbReference type="EMBL" id="JABACI010000002">
    <property type="protein sequence ID" value="NLP83901.1"/>
    <property type="molecule type" value="Genomic_DNA"/>
</dbReference>
<dbReference type="RefSeq" id="WP_168912384.1">
    <property type="nucleotide sequence ID" value="NZ_JABACI010000002.1"/>
</dbReference>
<dbReference type="PANTHER" id="PTHR43685">
    <property type="entry name" value="GLYCOSYLTRANSFERASE"/>
    <property type="match status" value="1"/>
</dbReference>
<protein>
    <submittedName>
        <fullName evidence="3">Glycosyltransferase</fullName>
    </submittedName>
</protein>
<sequence length="1007" mass="103465">MPAATPDAAASDPAAPGAAVPSVAPAETTPSGTALSAPDPSAGFHVSPSPAVVATASASHRVHAVVVVRPDGRAPAAFHLKRTLASLQEQTRRPEALTIVLCGGDERLRDVVTGAGADFVVNASASTGFAAATALASPELSPGEAVWLLAQDAAPVPDALARLAGALELSPSVAFVAPKLVRWDDRSEIVSLGVGMTRYGRTVGLADGELDQGQHDAREDVLGTDVRGILVRGDAWRELSGLDRGLAGADEGLDLGVRARLAGARVSLVPAALVAVAGDGAAGLPAPNTPQRRRRIVYAERVAQLHRRLAYAPLAALPLHWLSLLPLAVWRTIVDLVRKQPGRIGPEWAAAVVVFVRLVSIGRARHRIATTKRIPWAQLAPLRISQGELRERLDDEPEVAIGGHRRGDLRFFSGGGAWLVLGALVVSVAAFPALLAWPVLGGGALQPLANTVAGLWDEAAFGQRALGLDTVGPADPFASVLAVIGSLAPWEPSRALVVLWVLALPLAALGGWMAATRVTERPILRLLGGATWALAPTFVVALAQGRPTAVILHLLLPWLFFAGSVAHRSWSGAGAASILLAAVVATAPSLAPALAVIWLASILLAVVLRAGRGVARLIWTAIPAIALALPLIWNAAANGRLWGLLADPGVPWAGPQVGPDSAARALLAAGIPTPDLAGWTTLIPEGPTWWVPLLTAPIALLALAAPLTQRWAVGTALLVVTALGMGTAFAAVGISVAFSQSIPVAIWPGAGLSLAWLGAVGGALVTLDAGLAPRVTFVRGIATVVVLAAVATLAVPSLTAMTRRTATIANGPESTLPAFVAAQGRDDPDVGTIVLTPQAAGGVSATVVWGASETLGGQTTMLATRTRPTPQDAVVAELAADLVTSSADDVVAGLSEVGISFILLAPAMPTESDAARTMRLSASTALNQRDTLDSVGDTAKGELWRVIGEVAPRPQEAASVVGIARLIAIGQLIVLGIALLLAVPTAASRREARRTPRVVGPHWQEGR</sequence>
<feature type="transmembrane region" description="Helical" evidence="2">
    <location>
        <begin position="522"/>
        <end position="543"/>
    </location>
</feature>
<dbReference type="SUPFAM" id="SSF53448">
    <property type="entry name" value="Nucleotide-diphospho-sugar transferases"/>
    <property type="match status" value="1"/>
</dbReference>
<dbReference type="InterPro" id="IPR050834">
    <property type="entry name" value="Glycosyltransf_2"/>
</dbReference>
<evidence type="ECO:0000256" key="1">
    <source>
        <dbReference type="SAM" id="MobiDB-lite"/>
    </source>
</evidence>
<comment type="caution">
    <text evidence="3">The sequence shown here is derived from an EMBL/GenBank/DDBJ whole genome shotgun (WGS) entry which is preliminary data.</text>
</comment>
<dbReference type="PANTHER" id="PTHR43685:SF3">
    <property type="entry name" value="SLR2126 PROTEIN"/>
    <property type="match status" value="1"/>
</dbReference>
<feature type="transmembrane region" description="Helical" evidence="2">
    <location>
        <begin position="963"/>
        <end position="987"/>
    </location>
</feature>
<keyword evidence="4" id="KW-1185">Reference proteome</keyword>